<dbReference type="GO" id="GO:0000124">
    <property type="term" value="C:SAGA complex"/>
    <property type="evidence" value="ECO:0007669"/>
    <property type="project" value="UniProtKB-UniRule"/>
</dbReference>
<evidence type="ECO:0000256" key="5">
    <source>
        <dbReference type="ARBA" id="ARBA00022927"/>
    </source>
</evidence>
<comment type="subunit">
    <text evidence="12">Component of the nuclear pore complex (NPC)-associated TREX-2 complex (transcription and export complex 2). Component of the SAGA transcription coactivator-HAT complex. Within the SAGA complex, participates in a subcomplex of SAGA called the DUB module (deubiquitination module).</text>
</comment>
<keyword evidence="2 13" id="KW-0813">Transport</keyword>
<gene>
    <name evidence="13" type="primary">ENY2</name>
    <name evidence="15" type="ORF">HF521_017844</name>
</gene>
<feature type="compositionally biased region" description="Polar residues" evidence="14">
    <location>
        <begin position="117"/>
        <end position="130"/>
    </location>
</feature>
<keyword evidence="8 13" id="KW-0010">Activator</keyword>
<sequence length="139" mass="15527">MSKELQMRAAINQKLIEMGERERLKELLRAKLIECGWRDQLKAHCKEVIKEKGIENVTVEDLVAGITPKGREEPPLSTPVSTLGQSIVEGADMIARPKVRVWATQEAESWPDAPNLPFSQSSWNDQNTANALPHADKGE</sequence>
<dbReference type="InterPro" id="IPR018783">
    <property type="entry name" value="TF_ENY2"/>
</dbReference>
<dbReference type="GO" id="GO:0071819">
    <property type="term" value="C:DUBm complex"/>
    <property type="evidence" value="ECO:0007669"/>
    <property type="project" value="UniProtKB-UniRule"/>
</dbReference>
<dbReference type="EMBL" id="JABFDY010000004">
    <property type="protein sequence ID" value="KAF7708787.1"/>
    <property type="molecule type" value="Genomic_DNA"/>
</dbReference>
<evidence type="ECO:0000256" key="4">
    <source>
        <dbReference type="ARBA" id="ARBA00022853"/>
    </source>
</evidence>
<comment type="caution">
    <text evidence="15">The sequence shown here is derived from an EMBL/GenBank/DDBJ whole genome shotgun (WGS) entry which is preliminary data.</text>
</comment>
<evidence type="ECO:0000256" key="13">
    <source>
        <dbReference type="HAMAP-Rule" id="MF_03046"/>
    </source>
</evidence>
<evidence type="ECO:0000256" key="7">
    <source>
        <dbReference type="ARBA" id="ARBA00023015"/>
    </source>
</evidence>
<reference evidence="15" key="1">
    <citation type="submission" date="2020-08" db="EMBL/GenBank/DDBJ databases">
        <title>Chromosome-level assembly of Southern catfish (Silurus meridionalis) provides insights into visual adaptation to the nocturnal and benthic lifestyles.</title>
        <authorList>
            <person name="Zhang Y."/>
            <person name="Wang D."/>
            <person name="Peng Z."/>
        </authorList>
    </citation>
    <scope>NUCLEOTIDE SEQUENCE</scope>
    <source>
        <strain evidence="15">SWU-2019-XX</strain>
        <tissue evidence="15">Muscle</tissue>
    </source>
</reference>
<dbReference type="GO" id="GO:0015031">
    <property type="term" value="P:protein transport"/>
    <property type="evidence" value="ECO:0007669"/>
    <property type="project" value="UniProtKB-KW"/>
</dbReference>
<evidence type="ECO:0000256" key="12">
    <source>
        <dbReference type="ARBA" id="ARBA00062531"/>
    </source>
</evidence>
<evidence type="ECO:0000256" key="11">
    <source>
        <dbReference type="ARBA" id="ARBA00056466"/>
    </source>
</evidence>
<proteinExistence type="inferred from homology"/>
<evidence type="ECO:0000256" key="14">
    <source>
        <dbReference type="SAM" id="MobiDB-lite"/>
    </source>
</evidence>
<keyword evidence="10 13" id="KW-0539">Nucleus</keyword>
<comment type="function">
    <text evidence="13">Involved in mRNA export coupled transcription activation by association with both the TREX-2 and the SAGA complexes. The transcription regulatory histone acetylation (HAT) complex SAGA is a multiprotein complex that activates transcription by remodeling chromatin and mediating histone acetylation and deubiquitination. Within the SAGA complex, participates to a subcomplex that specifically deubiquitinates histones. The SAGA complex is recruited to specific gene promoters by activators, where it is required for transcription. The TREX-2 complex functions in docking export-competent ribonucleoprotein particles (mRNPs) to the nuclear entrance of the nuclear pore complex (nuclear basket). TREX-2 participates in mRNA export and accurate chromatin positioning in the nucleus by tethering genes to the nuclear periphery.</text>
</comment>
<comment type="similarity">
    <text evidence="13">Belongs to the ENY2 family.</text>
</comment>
<keyword evidence="9 13" id="KW-0804">Transcription</keyword>
<keyword evidence="16" id="KW-1185">Reference proteome</keyword>
<dbReference type="PANTHER" id="PTHR12514">
    <property type="entry name" value="ENHANCER OF YELLOW 2 TRANSCRIPTION FACTOR"/>
    <property type="match status" value="1"/>
</dbReference>
<feature type="region of interest" description="Disordered" evidence="14">
    <location>
        <begin position="106"/>
        <end position="139"/>
    </location>
</feature>
<evidence type="ECO:0000313" key="16">
    <source>
        <dbReference type="Proteomes" id="UP000606274"/>
    </source>
</evidence>
<comment type="subunit">
    <text evidence="13">Component of the nuclear pore complex (NPC)-associated TREX-2 complex (transcription and export complex 2). Component of the SAGA transcription coactivator-HAT complex. Within the SAGA complex, participates to a subcomplex of SAGA called the DUB module (deubiquitination module).</text>
</comment>
<keyword evidence="5 13" id="KW-0653">Protein transport</keyword>
<keyword evidence="3 13" id="KW-0509">mRNA transport</keyword>
<dbReference type="GO" id="GO:0070390">
    <property type="term" value="C:transcription export complex 2"/>
    <property type="evidence" value="ECO:0007669"/>
    <property type="project" value="UniProtKB-UniRule"/>
</dbReference>
<organism evidence="15 16">
    <name type="scientific">Silurus meridionalis</name>
    <name type="common">Southern catfish</name>
    <name type="synonym">Silurus soldatovi meridionalis</name>
    <dbReference type="NCBI Taxonomy" id="175797"/>
    <lineage>
        <taxon>Eukaryota</taxon>
        <taxon>Metazoa</taxon>
        <taxon>Chordata</taxon>
        <taxon>Craniata</taxon>
        <taxon>Vertebrata</taxon>
        <taxon>Euteleostomi</taxon>
        <taxon>Actinopterygii</taxon>
        <taxon>Neopterygii</taxon>
        <taxon>Teleostei</taxon>
        <taxon>Ostariophysi</taxon>
        <taxon>Siluriformes</taxon>
        <taxon>Siluridae</taxon>
        <taxon>Silurus</taxon>
    </lineage>
</organism>
<keyword evidence="4 13" id="KW-0156">Chromatin regulator</keyword>
<evidence type="ECO:0000256" key="2">
    <source>
        <dbReference type="ARBA" id="ARBA00022448"/>
    </source>
</evidence>
<dbReference type="GO" id="GO:0005654">
    <property type="term" value="C:nucleoplasm"/>
    <property type="evidence" value="ECO:0007669"/>
    <property type="project" value="UniProtKB-SubCell"/>
</dbReference>
<dbReference type="InterPro" id="IPR038212">
    <property type="entry name" value="TF_EnY2_sf"/>
</dbReference>
<evidence type="ECO:0000313" key="15">
    <source>
        <dbReference type="EMBL" id="KAF7708787.1"/>
    </source>
</evidence>
<evidence type="ECO:0000256" key="10">
    <source>
        <dbReference type="ARBA" id="ARBA00023242"/>
    </source>
</evidence>
<dbReference type="GO" id="GO:0006406">
    <property type="term" value="P:mRNA export from nucleus"/>
    <property type="evidence" value="ECO:0007669"/>
    <property type="project" value="UniProtKB-UniRule"/>
</dbReference>
<dbReference type="HAMAP" id="MF_03046">
    <property type="entry name" value="ENY2_Sus1"/>
    <property type="match status" value="1"/>
</dbReference>
<evidence type="ECO:0000256" key="3">
    <source>
        <dbReference type="ARBA" id="ARBA00022816"/>
    </source>
</evidence>
<dbReference type="GO" id="GO:0003713">
    <property type="term" value="F:transcription coactivator activity"/>
    <property type="evidence" value="ECO:0007669"/>
    <property type="project" value="UniProtKB-UniRule"/>
</dbReference>
<accession>A0A8T0BTC7</accession>
<dbReference type="Gene3D" id="1.10.246.140">
    <property type="match status" value="1"/>
</dbReference>
<protein>
    <recommendedName>
        <fullName evidence="13">Transcription and mRNA export factor ENY2</fullName>
    </recommendedName>
    <alternativeName>
        <fullName evidence="13">Enhancer of yellow 2 transcription factor homolog</fullName>
    </alternativeName>
</protein>
<evidence type="ECO:0000256" key="1">
    <source>
        <dbReference type="ARBA" id="ARBA00004642"/>
    </source>
</evidence>
<dbReference type="GO" id="GO:0006325">
    <property type="term" value="P:chromatin organization"/>
    <property type="evidence" value="ECO:0007669"/>
    <property type="project" value="UniProtKB-KW"/>
</dbReference>
<evidence type="ECO:0000256" key="9">
    <source>
        <dbReference type="ARBA" id="ARBA00023163"/>
    </source>
</evidence>
<dbReference type="FunFam" id="1.10.246.140:FF:000001">
    <property type="entry name" value="Transcription and mRNA export factor ENY2"/>
    <property type="match status" value="1"/>
</dbReference>
<evidence type="ECO:0000256" key="6">
    <source>
        <dbReference type="ARBA" id="ARBA00023010"/>
    </source>
</evidence>
<dbReference type="AlphaFoldDB" id="A0A8T0BTC7"/>
<comment type="subcellular location">
    <subcellularLocation>
        <location evidence="1 13">Nucleus</location>
        <location evidence="1 13">Nucleoplasm</location>
    </subcellularLocation>
</comment>
<dbReference type="GO" id="GO:0005643">
    <property type="term" value="C:nuclear pore"/>
    <property type="evidence" value="ECO:0007669"/>
    <property type="project" value="UniProtKB-UniRule"/>
</dbReference>
<name>A0A8T0BTC7_SILME</name>
<dbReference type="Pfam" id="PF10163">
    <property type="entry name" value="EnY2"/>
    <property type="match status" value="1"/>
</dbReference>
<keyword evidence="6 13" id="KW-0811">Translocation</keyword>
<dbReference type="GO" id="GO:0006368">
    <property type="term" value="P:transcription elongation by RNA polymerase II"/>
    <property type="evidence" value="ECO:0007669"/>
    <property type="project" value="UniProtKB-UniRule"/>
</dbReference>
<keyword evidence="7 13" id="KW-0805">Transcription regulation</keyword>
<comment type="function">
    <text evidence="11">Involved in mRNA export coupled transcription activation by association with both the TREX-2 and the SAGA complexes. The transcription regulatory histone acetylation (HAT) complex SAGA is a multiprotein complex that activates transcription by remodeling chromatin and mediating histone acetylation and deubiquitination. Within the SAGA complex, participates in a subcomplex that specifically deubiquitinates histones. The SAGA complex is recruited to specific gene promoters by activators, where it is required for transcription. The TREX-2 complex functions in docking export-competent ribonucleoprotein particles (mRNPs) to the nuclear entrance of the nuclear pore complex (nuclear basket). TREX-2 participates in mRNA export and accurate chromatin positioning in the nucleus by tethering genes to the nuclear periphery.</text>
</comment>
<dbReference type="Proteomes" id="UP000606274">
    <property type="component" value="Unassembled WGS sequence"/>
</dbReference>
<evidence type="ECO:0000256" key="8">
    <source>
        <dbReference type="ARBA" id="ARBA00023159"/>
    </source>
</evidence>